<dbReference type="InterPro" id="IPR058208">
    <property type="entry name" value="PACE"/>
</dbReference>
<accession>A0A073J1T4</accession>
<evidence type="ECO:0000313" key="4">
    <source>
        <dbReference type="Proteomes" id="UP000027746"/>
    </source>
</evidence>
<reference evidence="3 4" key="1">
    <citation type="submission" date="2014-01" db="EMBL/GenBank/DDBJ databases">
        <title>Sulfitobacter sp. H3 (MCCC 1A00686) Genome Sequencing.</title>
        <authorList>
            <person name="Lai Q."/>
            <person name="Hong Z."/>
        </authorList>
    </citation>
    <scope>NUCLEOTIDE SEQUENCE [LARGE SCALE GENOMIC DNA]</scope>
    <source>
        <strain evidence="3 4">H3</strain>
    </source>
</reference>
<feature type="transmembrane region" description="Helical" evidence="1">
    <location>
        <begin position="12"/>
        <end position="30"/>
    </location>
</feature>
<keyword evidence="1" id="KW-0472">Membrane</keyword>
<sequence>MRTTPDRIRHALSFEVIGLLLVVPLGAIGFGMDAQHIGVIAILAASMATLWNYVYNLLFDRALKRLRGSVHKTVFIRIVHALMFELGLLLVTLPMIALYLDIGLWQALVMDVAFVVFYLVYAFVFNWAYDQVFPLPETA</sequence>
<comment type="caution">
    <text evidence="3">The sequence shown here is derived from an EMBL/GenBank/DDBJ whole genome shotgun (WGS) entry which is preliminary data.</text>
</comment>
<keyword evidence="1" id="KW-0812">Transmembrane</keyword>
<dbReference type="GeneID" id="68869608"/>
<dbReference type="NCBIfam" id="NF033664">
    <property type="entry name" value="PACE_transport"/>
    <property type="match status" value="1"/>
</dbReference>
<evidence type="ECO:0000313" key="3">
    <source>
        <dbReference type="EMBL" id="KEJ95651.1"/>
    </source>
</evidence>
<keyword evidence="4" id="KW-1185">Reference proteome</keyword>
<dbReference type="InterPro" id="IPR007896">
    <property type="entry name" value="BTP_bacteria"/>
</dbReference>
<feature type="transmembrane region" description="Helical" evidence="1">
    <location>
        <begin position="36"/>
        <end position="54"/>
    </location>
</feature>
<protein>
    <submittedName>
        <fullName evidence="3">Membrane protein</fullName>
    </submittedName>
</protein>
<organism evidence="3 4">
    <name type="scientific">Pseudosulfitobacter pseudonitzschiae</name>
    <dbReference type="NCBI Taxonomy" id="1402135"/>
    <lineage>
        <taxon>Bacteria</taxon>
        <taxon>Pseudomonadati</taxon>
        <taxon>Pseudomonadota</taxon>
        <taxon>Alphaproteobacteria</taxon>
        <taxon>Rhodobacterales</taxon>
        <taxon>Roseobacteraceae</taxon>
        <taxon>Pseudosulfitobacter</taxon>
    </lineage>
</organism>
<feature type="domain" description="Chlorhexidine efflux transporter" evidence="2">
    <location>
        <begin position="72"/>
        <end position="134"/>
    </location>
</feature>
<dbReference type="EMBL" id="JAMD01000005">
    <property type="protein sequence ID" value="KEJ95651.1"/>
    <property type="molecule type" value="Genomic_DNA"/>
</dbReference>
<evidence type="ECO:0000259" key="2">
    <source>
        <dbReference type="Pfam" id="PF05232"/>
    </source>
</evidence>
<dbReference type="Pfam" id="PF05232">
    <property type="entry name" value="BTP"/>
    <property type="match status" value="2"/>
</dbReference>
<dbReference type="OrthoDB" id="1631120at2"/>
<proteinExistence type="predicted"/>
<dbReference type="AlphaFoldDB" id="A0A073J1T4"/>
<keyword evidence="1" id="KW-1133">Transmembrane helix</keyword>
<feature type="transmembrane region" description="Helical" evidence="1">
    <location>
        <begin position="105"/>
        <end position="129"/>
    </location>
</feature>
<name>A0A073J1T4_9RHOB</name>
<feature type="domain" description="Chlorhexidine efflux transporter" evidence="2">
    <location>
        <begin position="2"/>
        <end position="65"/>
    </location>
</feature>
<gene>
    <name evidence="3" type="ORF">SUH3_19255</name>
</gene>
<evidence type="ECO:0000256" key="1">
    <source>
        <dbReference type="SAM" id="Phobius"/>
    </source>
</evidence>
<feature type="transmembrane region" description="Helical" evidence="1">
    <location>
        <begin position="74"/>
        <end position="99"/>
    </location>
</feature>
<dbReference type="Proteomes" id="UP000027746">
    <property type="component" value="Unassembled WGS sequence"/>
</dbReference>
<dbReference type="RefSeq" id="WP_037926317.1">
    <property type="nucleotide sequence ID" value="NZ_CP054599.1"/>
</dbReference>